<reference evidence="1 2" key="1">
    <citation type="submission" date="2020-08" db="EMBL/GenBank/DDBJ databases">
        <title>Genomic Encyclopedia of Type Strains, Phase IV (KMG-IV): sequencing the most valuable type-strain genomes for metagenomic binning, comparative biology and taxonomic classification.</title>
        <authorList>
            <person name="Goeker M."/>
        </authorList>
    </citation>
    <scope>NUCLEOTIDE SEQUENCE [LARGE SCALE GENOMIC DNA]</scope>
    <source>
        <strain evidence="1 2">DSM 101730</strain>
    </source>
</reference>
<dbReference type="AlphaFoldDB" id="A0A840SQB1"/>
<organism evidence="1 2">
    <name type="scientific">Amaricoccus macauensis</name>
    <dbReference type="NCBI Taxonomy" id="57001"/>
    <lineage>
        <taxon>Bacteria</taxon>
        <taxon>Pseudomonadati</taxon>
        <taxon>Pseudomonadota</taxon>
        <taxon>Alphaproteobacteria</taxon>
        <taxon>Rhodobacterales</taxon>
        <taxon>Paracoccaceae</taxon>
        <taxon>Amaricoccus</taxon>
    </lineage>
</organism>
<accession>A0A840SQB1</accession>
<sequence>MGGVKGDDPDDPRGLIREAYRMELGPADARTIFLDWALGLPEGDGRAEIERLLARYGASAPDHPMTVVLREGLQPRPPGRRRRK</sequence>
<dbReference type="Proteomes" id="UP000549457">
    <property type="component" value="Unassembled WGS sequence"/>
</dbReference>
<keyword evidence="2" id="KW-1185">Reference proteome</keyword>
<proteinExistence type="predicted"/>
<evidence type="ECO:0000313" key="2">
    <source>
        <dbReference type="Proteomes" id="UP000549457"/>
    </source>
</evidence>
<name>A0A840SQB1_9RHOB</name>
<dbReference type="RefSeq" id="WP_343063250.1">
    <property type="nucleotide sequence ID" value="NZ_JACHFM010000002.1"/>
</dbReference>
<protein>
    <submittedName>
        <fullName evidence="1">Uncharacterized protein</fullName>
    </submittedName>
</protein>
<evidence type="ECO:0000313" key="1">
    <source>
        <dbReference type="EMBL" id="MBB5222036.1"/>
    </source>
</evidence>
<dbReference type="EMBL" id="JACHFM010000002">
    <property type="protein sequence ID" value="MBB5222036.1"/>
    <property type="molecule type" value="Genomic_DNA"/>
</dbReference>
<comment type="caution">
    <text evidence="1">The sequence shown here is derived from an EMBL/GenBank/DDBJ whole genome shotgun (WGS) entry which is preliminary data.</text>
</comment>
<gene>
    <name evidence="1" type="ORF">HNP73_001972</name>
</gene>